<comment type="catalytic activity">
    <reaction evidence="1 5">
        <text>dTDP-4-dehydro-6-deoxy-alpha-D-glucose = dTDP-4-dehydro-beta-L-rhamnose</text>
        <dbReference type="Rhea" id="RHEA:16969"/>
        <dbReference type="ChEBI" id="CHEBI:57649"/>
        <dbReference type="ChEBI" id="CHEBI:62830"/>
        <dbReference type="EC" id="5.1.3.13"/>
    </reaction>
</comment>
<accession>A0ABY2SGF5</accession>
<comment type="caution">
    <text evidence="6">The sequence shown here is derived from an EMBL/GenBank/DDBJ whole genome shotgun (WGS) entry which is preliminary data.</text>
</comment>
<dbReference type="NCBIfam" id="TIGR01221">
    <property type="entry name" value="rmlC"/>
    <property type="match status" value="1"/>
</dbReference>
<keyword evidence="7" id="KW-1185">Reference proteome</keyword>
<dbReference type="CDD" id="cd00438">
    <property type="entry name" value="cupin_RmlC"/>
    <property type="match status" value="1"/>
</dbReference>
<dbReference type="Gene3D" id="2.60.120.10">
    <property type="entry name" value="Jelly Rolls"/>
    <property type="match status" value="1"/>
</dbReference>
<sequence length="188" mass="21394">MKISSLSIPDILLIVPPVFSDERGYFCESFNLGKFCQAIGRELRFVQNNESLSVRHVIRGLHYQVDKPQGKLVRVVEGMIFDVAVDLRRSSPTFGQWTGALLSDENQRQLWLPEGFAHGFQVISERAKIQYMVTEYWYAQYDRCIRYDDSDIAVKWKNMAADVADSVPPLISRKDSAGTTLAVAEVFP</sequence>
<dbReference type="InterPro" id="IPR011051">
    <property type="entry name" value="RmlC_Cupin_sf"/>
</dbReference>
<dbReference type="RefSeq" id="WP_136991667.1">
    <property type="nucleotide sequence ID" value="NZ_SZPQ01000031.1"/>
</dbReference>
<name>A0ABY2SGF5_9HYPH</name>
<dbReference type="PANTHER" id="PTHR21047">
    <property type="entry name" value="DTDP-6-DEOXY-D-GLUCOSE-3,5 EPIMERASE"/>
    <property type="match status" value="1"/>
</dbReference>
<gene>
    <name evidence="6" type="primary">rfbC</name>
    <name evidence="6" type="ORF">FCN80_18615</name>
</gene>
<dbReference type="EMBL" id="SZPQ01000031">
    <property type="protein sequence ID" value="TKI04227.1"/>
    <property type="molecule type" value="Genomic_DNA"/>
</dbReference>
<dbReference type="SUPFAM" id="SSF51182">
    <property type="entry name" value="RmlC-like cupins"/>
    <property type="match status" value="1"/>
</dbReference>
<protein>
    <recommendedName>
        <fullName evidence="4 5">dTDP-4-dehydrorhamnose 3,5-epimerase</fullName>
        <ecNumber evidence="3 5">5.1.3.13</ecNumber>
    </recommendedName>
    <alternativeName>
        <fullName evidence="5">Thymidine diphospho-4-keto-rhamnose 3,5-epimerase</fullName>
    </alternativeName>
</protein>
<dbReference type="PANTHER" id="PTHR21047:SF2">
    <property type="entry name" value="THYMIDINE DIPHOSPHO-4-KETO-RHAMNOSE 3,5-EPIMERASE"/>
    <property type="match status" value="1"/>
</dbReference>
<reference evidence="6 7" key="1">
    <citation type="submission" date="2019-04" db="EMBL/GenBank/DDBJ databases">
        <authorList>
            <person name="Li M."/>
            <person name="Gao C."/>
        </authorList>
    </citation>
    <scope>NUCLEOTIDE SEQUENCE [LARGE SCALE GENOMIC DNA]</scope>
    <source>
        <strain evidence="6 7">BGMRC 2031</strain>
    </source>
</reference>
<keyword evidence="5 6" id="KW-0413">Isomerase</keyword>
<dbReference type="InterPro" id="IPR014710">
    <property type="entry name" value="RmlC-like_jellyroll"/>
</dbReference>
<comment type="function">
    <text evidence="2 5">Catalyzes the epimerization of the C3' and C5'positions of dTDP-6-deoxy-D-xylo-4-hexulose, forming dTDP-6-deoxy-L-lyxo-4-hexulose.</text>
</comment>
<proteinExistence type="inferred from homology"/>
<evidence type="ECO:0000256" key="1">
    <source>
        <dbReference type="ARBA" id="ARBA00001298"/>
    </source>
</evidence>
<dbReference type="Proteomes" id="UP000305202">
    <property type="component" value="Unassembled WGS sequence"/>
</dbReference>
<dbReference type="Pfam" id="PF00908">
    <property type="entry name" value="dTDP_sugar_isom"/>
    <property type="match status" value="1"/>
</dbReference>
<evidence type="ECO:0000256" key="3">
    <source>
        <dbReference type="ARBA" id="ARBA00012098"/>
    </source>
</evidence>
<comment type="similarity">
    <text evidence="5">Belongs to the dTDP-4-dehydrorhamnose 3,5-epimerase family.</text>
</comment>
<dbReference type="EC" id="5.1.3.13" evidence="3 5"/>
<dbReference type="InterPro" id="IPR000888">
    <property type="entry name" value="RmlC-like"/>
</dbReference>
<comment type="pathway">
    <text evidence="5">Carbohydrate biosynthesis; dTDP-L-rhamnose biosynthesis.</text>
</comment>
<evidence type="ECO:0000313" key="6">
    <source>
        <dbReference type="EMBL" id="TKI04227.1"/>
    </source>
</evidence>
<organism evidence="6 7">
    <name type="scientific">Martelella alba</name>
    <dbReference type="NCBI Taxonomy" id="2590451"/>
    <lineage>
        <taxon>Bacteria</taxon>
        <taxon>Pseudomonadati</taxon>
        <taxon>Pseudomonadota</taxon>
        <taxon>Alphaproteobacteria</taxon>
        <taxon>Hyphomicrobiales</taxon>
        <taxon>Aurantimonadaceae</taxon>
        <taxon>Martelella</taxon>
    </lineage>
</organism>
<evidence type="ECO:0000256" key="2">
    <source>
        <dbReference type="ARBA" id="ARBA00001997"/>
    </source>
</evidence>
<evidence type="ECO:0000256" key="4">
    <source>
        <dbReference type="ARBA" id="ARBA00019595"/>
    </source>
</evidence>
<dbReference type="GO" id="GO:0008830">
    <property type="term" value="F:dTDP-4-dehydrorhamnose 3,5-epimerase activity"/>
    <property type="evidence" value="ECO:0007669"/>
    <property type="project" value="UniProtKB-EC"/>
</dbReference>
<comment type="subunit">
    <text evidence="5">Homodimer.</text>
</comment>
<evidence type="ECO:0000313" key="7">
    <source>
        <dbReference type="Proteomes" id="UP000305202"/>
    </source>
</evidence>
<evidence type="ECO:0000256" key="5">
    <source>
        <dbReference type="RuleBase" id="RU364069"/>
    </source>
</evidence>